<dbReference type="Proteomes" id="UP000799755">
    <property type="component" value="Unassembled WGS sequence"/>
</dbReference>
<feature type="non-terminal residue" evidence="1">
    <location>
        <position position="1"/>
    </location>
</feature>
<evidence type="ECO:0000313" key="1">
    <source>
        <dbReference type="EMBL" id="KAF2474181.1"/>
    </source>
</evidence>
<keyword evidence="2" id="KW-1185">Reference proteome</keyword>
<protein>
    <submittedName>
        <fullName evidence="1">Uncharacterized protein</fullName>
    </submittedName>
</protein>
<accession>A0ACB6R4S2</accession>
<proteinExistence type="predicted"/>
<comment type="caution">
    <text evidence="1">The sequence shown here is derived from an EMBL/GenBank/DDBJ whole genome shotgun (WGS) entry which is preliminary data.</text>
</comment>
<sequence>CILTVSPGYRAKQLEWKKLKTLNLTRTFVLILYLLAITFVFTAAVLENGLQLSSAPACSSAIIICLIFYVSSKGTMYVFLVERAHVMRAPYVRRVQDWIWLGGILMITMGFGSIAICAFTWPIAELSPDDGRCRIGLPLKVAIPLLSFDVIINLALTGIFIYLMRSLLQFSGMPNSTATLNSTTRGLRRILHSAGRQTSPSTRPRYRNSLKPIEALLRRTLIGSVLVTLSTIGNHALLYTLKGRELAWLCLTMCIFDGKISHLSSSIDWFSL</sequence>
<dbReference type="EMBL" id="MU003498">
    <property type="protein sequence ID" value="KAF2474181.1"/>
    <property type="molecule type" value="Genomic_DNA"/>
</dbReference>
<evidence type="ECO:0000313" key="2">
    <source>
        <dbReference type="Proteomes" id="UP000799755"/>
    </source>
</evidence>
<gene>
    <name evidence="1" type="ORF">BDR25DRAFT_385633</name>
</gene>
<reference evidence="1" key="1">
    <citation type="journal article" date="2020" name="Stud. Mycol.">
        <title>101 Dothideomycetes genomes: a test case for predicting lifestyles and emergence of pathogens.</title>
        <authorList>
            <person name="Haridas S."/>
            <person name="Albert R."/>
            <person name="Binder M."/>
            <person name="Bloem J."/>
            <person name="Labutti K."/>
            <person name="Salamov A."/>
            <person name="Andreopoulos B."/>
            <person name="Baker S."/>
            <person name="Barry K."/>
            <person name="Bills G."/>
            <person name="Bluhm B."/>
            <person name="Cannon C."/>
            <person name="Castanera R."/>
            <person name="Culley D."/>
            <person name="Daum C."/>
            <person name="Ezra D."/>
            <person name="Gonzalez J."/>
            <person name="Henrissat B."/>
            <person name="Kuo A."/>
            <person name="Liang C."/>
            <person name="Lipzen A."/>
            <person name="Lutzoni F."/>
            <person name="Magnuson J."/>
            <person name="Mondo S."/>
            <person name="Nolan M."/>
            <person name="Ohm R."/>
            <person name="Pangilinan J."/>
            <person name="Park H.-J."/>
            <person name="Ramirez L."/>
            <person name="Alfaro M."/>
            <person name="Sun H."/>
            <person name="Tritt A."/>
            <person name="Yoshinaga Y."/>
            <person name="Zwiers L.-H."/>
            <person name="Turgeon B."/>
            <person name="Goodwin S."/>
            <person name="Spatafora J."/>
            <person name="Crous P."/>
            <person name="Grigoriev I."/>
        </authorList>
    </citation>
    <scope>NUCLEOTIDE SEQUENCE</scope>
    <source>
        <strain evidence="1">ATCC 200398</strain>
    </source>
</reference>
<organism evidence="1 2">
    <name type="scientific">Lindgomyces ingoldianus</name>
    <dbReference type="NCBI Taxonomy" id="673940"/>
    <lineage>
        <taxon>Eukaryota</taxon>
        <taxon>Fungi</taxon>
        <taxon>Dikarya</taxon>
        <taxon>Ascomycota</taxon>
        <taxon>Pezizomycotina</taxon>
        <taxon>Dothideomycetes</taxon>
        <taxon>Pleosporomycetidae</taxon>
        <taxon>Pleosporales</taxon>
        <taxon>Lindgomycetaceae</taxon>
        <taxon>Lindgomyces</taxon>
    </lineage>
</organism>
<name>A0ACB6R4S2_9PLEO</name>